<dbReference type="InterPro" id="IPR018392">
    <property type="entry name" value="LysM"/>
</dbReference>
<dbReference type="Pfam" id="PF01476">
    <property type="entry name" value="LysM"/>
    <property type="match status" value="2"/>
</dbReference>
<dbReference type="InterPro" id="IPR011105">
    <property type="entry name" value="Cell_wall_hydrolase_SleB"/>
</dbReference>
<proteinExistence type="predicted"/>
<dbReference type="SUPFAM" id="SSF54106">
    <property type="entry name" value="LysM domain"/>
    <property type="match status" value="2"/>
</dbReference>
<dbReference type="Gene3D" id="3.10.350.10">
    <property type="entry name" value="LysM domain"/>
    <property type="match status" value="2"/>
</dbReference>
<dbReference type="PANTHER" id="PTHR33734:SF22">
    <property type="entry name" value="MEMBRANE-BOUND LYTIC MUREIN TRANSGLYCOSYLASE D"/>
    <property type="match status" value="1"/>
</dbReference>
<dbReference type="PANTHER" id="PTHR33734">
    <property type="entry name" value="LYSM DOMAIN-CONTAINING GPI-ANCHORED PROTEIN 2"/>
    <property type="match status" value="1"/>
</dbReference>
<dbReference type="SMART" id="SM00257">
    <property type="entry name" value="LysM"/>
    <property type="match status" value="2"/>
</dbReference>
<dbReference type="EMBL" id="CP019454">
    <property type="protein sequence ID" value="AUW93777.1"/>
    <property type="molecule type" value="Genomic_DNA"/>
</dbReference>
<protein>
    <recommendedName>
        <fullName evidence="1">LysM domain-containing protein</fullName>
    </recommendedName>
</protein>
<organism evidence="2 3">
    <name type="scientific">Sulfobacillus thermotolerans</name>
    <dbReference type="NCBI Taxonomy" id="338644"/>
    <lineage>
        <taxon>Bacteria</taxon>
        <taxon>Bacillati</taxon>
        <taxon>Bacillota</taxon>
        <taxon>Clostridia</taxon>
        <taxon>Eubacteriales</taxon>
        <taxon>Clostridiales Family XVII. Incertae Sedis</taxon>
        <taxon>Sulfobacillus</taxon>
    </lineage>
</organism>
<name>A0ABN5GZ13_9FIRM</name>
<evidence type="ECO:0000313" key="2">
    <source>
        <dbReference type="EMBL" id="AUW93777.1"/>
    </source>
</evidence>
<dbReference type="Gene3D" id="6.20.240.60">
    <property type="match status" value="1"/>
</dbReference>
<dbReference type="Proteomes" id="UP000325292">
    <property type="component" value="Chromosome"/>
</dbReference>
<dbReference type="InterPro" id="IPR042047">
    <property type="entry name" value="SleB_dom1"/>
</dbReference>
<feature type="domain" description="LysM" evidence="1">
    <location>
        <begin position="127"/>
        <end position="170"/>
    </location>
</feature>
<gene>
    <name evidence="2" type="ORF">BXT84_07335</name>
</gene>
<dbReference type="InterPro" id="IPR036779">
    <property type="entry name" value="LysM_dom_sf"/>
</dbReference>
<reference evidence="2 3" key="1">
    <citation type="journal article" date="2019" name="Sci. Rep.">
        <title>Sulfobacillus thermotolerans: new insights into resistance and metabolic capacities of acidophilic chemolithotrophs.</title>
        <authorList>
            <person name="Panyushkina A.E."/>
            <person name="Babenko V.V."/>
            <person name="Nikitina A.S."/>
            <person name="Selezneva O.V."/>
            <person name="Tsaplina I.A."/>
            <person name="Letarova M.A."/>
            <person name="Kostryukova E.S."/>
            <person name="Letarov A.V."/>
        </authorList>
    </citation>
    <scope>NUCLEOTIDE SEQUENCE [LARGE SCALE GENOMIC DNA]</scope>
    <source>
        <strain evidence="2 3">Kr1</strain>
    </source>
</reference>
<sequence>MITSTPGWAPRQRSSVWPARVAVACGTLLLGSAAHQTPAPKVAPVGMKAHSPTLIVPRPIALPKKLRRPLSSLAQSQTRAHVYRIRWGDSLWSIAEKFHVSVATLEAANHLHSTTIYAGDTLTIPTQSHTVTPGDTVESIARRYQVPILKIWHANHLTSDQLTKGQVLSVPAAKPEAHLYDAEPVQPAAAISPSTVPFTHEDIRLLAHLVHAEAGNQPFLGQVAVAAVVLNRLKTPGFPKTIPEVIEEPGQFDSVSSGTFWQSPGTLAYKAVMAALNGADPTGGALFYYNPSLPYASWMNTLPVTVTIGNQVFCR</sequence>
<feature type="domain" description="LysM" evidence="1">
    <location>
        <begin position="81"/>
        <end position="124"/>
    </location>
</feature>
<evidence type="ECO:0000259" key="1">
    <source>
        <dbReference type="PROSITE" id="PS51782"/>
    </source>
</evidence>
<dbReference type="Gene3D" id="1.10.10.2520">
    <property type="entry name" value="Cell wall hydrolase SleB, domain 1"/>
    <property type="match status" value="1"/>
</dbReference>
<accession>A0ABN5GZ13</accession>
<evidence type="ECO:0000313" key="3">
    <source>
        <dbReference type="Proteomes" id="UP000325292"/>
    </source>
</evidence>
<dbReference type="Pfam" id="PF07486">
    <property type="entry name" value="Hydrolase_2"/>
    <property type="match status" value="1"/>
</dbReference>
<keyword evidence="3" id="KW-1185">Reference proteome</keyword>
<dbReference type="PROSITE" id="PS51782">
    <property type="entry name" value="LYSM"/>
    <property type="match status" value="2"/>
</dbReference>
<dbReference type="CDD" id="cd00118">
    <property type="entry name" value="LysM"/>
    <property type="match status" value="2"/>
</dbReference>